<keyword evidence="1" id="KW-0175">Coiled coil</keyword>
<dbReference type="OrthoDB" id="7932606at2"/>
<dbReference type="GeneID" id="60683005"/>
<comment type="caution">
    <text evidence="2">The sequence shown here is derived from an EMBL/GenBank/DDBJ whole genome shotgun (WGS) entry which is preliminary data.</text>
</comment>
<gene>
    <name evidence="2" type="ORF">DXT89_12675</name>
</gene>
<name>A0A368NST8_AGRVI</name>
<reference evidence="2 3" key="1">
    <citation type="submission" date="2018-08" db="EMBL/GenBank/DDBJ databases">
        <title>Genome sequencing of Agrobacterium vitis strain ICMP 10754.</title>
        <authorList>
            <person name="Visnovsky S.B."/>
            <person name="Pitman A.R."/>
        </authorList>
    </citation>
    <scope>NUCLEOTIDE SEQUENCE [LARGE SCALE GENOMIC DNA]</scope>
    <source>
        <strain evidence="2 3">ICMP 10754</strain>
    </source>
</reference>
<sequence length="155" mass="17098">MLFGQSIFQSVVERLSNEEAEKAELEGEANHYRVSGLNTGFVQENSDVPQAAAAWAQEQYLELMPDEQPVSEVDLAEEEVAPPEMPAYLARLAPEEVAEDLGIADNDKASSLKAKRRAFAQLNHPDLVHPLFAEAAHTRMTIANQLIDQALKARS</sequence>
<dbReference type="AlphaFoldDB" id="A0A368NST8"/>
<dbReference type="EMBL" id="QUSG01000006">
    <property type="protein sequence ID" value="KAA3526815.1"/>
    <property type="molecule type" value="Genomic_DNA"/>
</dbReference>
<evidence type="ECO:0000256" key="1">
    <source>
        <dbReference type="SAM" id="Coils"/>
    </source>
</evidence>
<accession>A0A368NST8</accession>
<dbReference type="RefSeq" id="WP_060718094.1">
    <property type="nucleotide sequence ID" value="NZ_CP055265.1"/>
</dbReference>
<proteinExistence type="predicted"/>
<evidence type="ECO:0000313" key="3">
    <source>
        <dbReference type="Proteomes" id="UP000436911"/>
    </source>
</evidence>
<evidence type="ECO:0000313" key="2">
    <source>
        <dbReference type="EMBL" id="KAA3526815.1"/>
    </source>
</evidence>
<feature type="coiled-coil region" evidence="1">
    <location>
        <begin position="8"/>
        <end position="35"/>
    </location>
</feature>
<protein>
    <submittedName>
        <fullName evidence="2">Uncharacterized protein</fullName>
    </submittedName>
</protein>
<dbReference type="Proteomes" id="UP000436911">
    <property type="component" value="Unassembled WGS sequence"/>
</dbReference>
<organism evidence="2 3">
    <name type="scientific">Agrobacterium vitis</name>
    <name type="common">Rhizobium vitis</name>
    <dbReference type="NCBI Taxonomy" id="373"/>
    <lineage>
        <taxon>Bacteria</taxon>
        <taxon>Pseudomonadati</taxon>
        <taxon>Pseudomonadota</taxon>
        <taxon>Alphaproteobacteria</taxon>
        <taxon>Hyphomicrobiales</taxon>
        <taxon>Rhizobiaceae</taxon>
        <taxon>Rhizobium/Agrobacterium group</taxon>
        <taxon>Agrobacterium</taxon>
    </lineage>
</organism>